<dbReference type="Proteomes" id="UP000007798">
    <property type="component" value="Unassembled WGS sequence"/>
</dbReference>
<dbReference type="InParanoid" id="A0A0Q9X141"/>
<dbReference type="EMBL" id="CH963857">
    <property type="protein sequence ID" value="KRF98443.1"/>
    <property type="molecule type" value="Genomic_DNA"/>
</dbReference>
<dbReference type="InterPro" id="IPR010512">
    <property type="entry name" value="DUF1091"/>
</dbReference>
<proteinExistence type="predicted"/>
<evidence type="ECO:0008006" key="3">
    <source>
        <dbReference type="Google" id="ProtNLM"/>
    </source>
</evidence>
<keyword evidence="2" id="KW-1185">Reference proteome</keyword>
<organism evidence="1 2">
    <name type="scientific">Drosophila willistoni</name>
    <name type="common">Fruit fly</name>
    <dbReference type="NCBI Taxonomy" id="7260"/>
    <lineage>
        <taxon>Eukaryota</taxon>
        <taxon>Metazoa</taxon>
        <taxon>Ecdysozoa</taxon>
        <taxon>Arthropoda</taxon>
        <taxon>Hexapoda</taxon>
        <taxon>Insecta</taxon>
        <taxon>Pterygota</taxon>
        <taxon>Neoptera</taxon>
        <taxon>Endopterygota</taxon>
        <taxon>Diptera</taxon>
        <taxon>Brachycera</taxon>
        <taxon>Muscomorpha</taxon>
        <taxon>Ephydroidea</taxon>
        <taxon>Drosophilidae</taxon>
        <taxon>Drosophila</taxon>
        <taxon>Sophophora</taxon>
    </lineage>
</organism>
<dbReference type="PANTHER" id="PTHR20898:SF0">
    <property type="entry name" value="DAEDALUS ON 3-RELATED"/>
    <property type="match status" value="1"/>
</dbReference>
<sequence>MNLHEWVIGYGSPMKQPKPNVNMKVTSKVEFTNIKCTSLDKTFSEFEYCHLKSVNRSYKYFSTKVKLHKIPITSVKVNVALLKRLNGYKPFLYNITFDACKFMASKNRNPVISFFYSMIGSHSNMNHNCPYNHDLIWDKITINDINHHFLELLPFPEGDYSVYAAWYAYGILRADIQIFGTLS</sequence>
<dbReference type="PANTHER" id="PTHR20898">
    <property type="entry name" value="DAEDALUS ON 3-RELATED-RELATED"/>
    <property type="match status" value="1"/>
</dbReference>
<reference evidence="1 2" key="1">
    <citation type="journal article" date="2007" name="Nature">
        <title>Evolution of genes and genomes on the Drosophila phylogeny.</title>
        <authorList>
            <consortium name="Drosophila 12 Genomes Consortium"/>
            <person name="Clark A.G."/>
            <person name="Eisen M.B."/>
            <person name="Smith D.R."/>
            <person name="Bergman C.M."/>
            <person name="Oliver B."/>
            <person name="Markow T.A."/>
            <person name="Kaufman T.C."/>
            <person name="Kellis M."/>
            <person name="Gelbart W."/>
            <person name="Iyer V.N."/>
            <person name="Pollard D.A."/>
            <person name="Sackton T.B."/>
            <person name="Larracuente A.M."/>
            <person name="Singh N.D."/>
            <person name="Abad J.P."/>
            <person name="Abt D.N."/>
            <person name="Adryan B."/>
            <person name="Aguade M."/>
            <person name="Akashi H."/>
            <person name="Anderson W.W."/>
            <person name="Aquadro C.F."/>
            <person name="Ardell D.H."/>
            <person name="Arguello R."/>
            <person name="Artieri C.G."/>
            <person name="Barbash D.A."/>
            <person name="Barker D."/>
            <person name="Barsanti P."/>
            <person name="Batterham P."/>
            <person name="Batzoglou S."/>
            <person name="Begun D."/>
            <person name="Bhutkar A."/>
            <person name="Blanco E."/>
            <person name="Bosak S.A."/>
            <person name="Bradley R.K."/>
            <person name="Brand A.D."/>
            <person name="Brent M.R."/>
            <person name="Brooks A.N."/>
            <person name="Brown R.H."/>
            <person name="Butlin R.K."/>
            <person name="Caggese C."/>
            <person name="Calvi B.R."/>
            <person name="Bernardo de Carvalho A."/>
            <person name="Caspi A."/>
            <person name="Castrezana S."/>
            <person name="Celniker S.E."/>
            <person name="Chang J.L."/>
            <person name="Chapple C."/>
            <person name="Chatterji S."/>
            <person name="Chinwalla A."/>
            <person name="Civetta A."/>
            <person name="Clifton S.W."/>
            <person name="Comeron J.M."/>
            <person name="Costello J.C."/>
            <person name="Coyne J.A."/>
            <person name="Daub J."/>
            <person name="David R.G."/>
            <person name="Delcher A.L."/>
            <person name="Delehaunty K."/>
            <person name="Do C.B."/>
            <person name="Ebling H."/>
            <person name="Edwards K."/>
            <person name="Eickbush T."/>
            <person name="Evans J.D."/>
            <person name="Filipski A."/>
            <person name="Findeiss S."/>
            <person name="Freyhult E."/>
            <person name="Fulton L."/>
            <person name="Fulton R."/>
            <person name="Garcia A.C."/>
            <person name="Gardiner A."/>
            <person name="Garfield D.A."/>
            <person name="Garvin B.E."/>
            <person name="Gibson G."/>
            <person name="Gilbert D."/>
            <person name="Gnerre S."/>
            <person name="Godfrey J."/>
            <person name="Good R."/>
            <person name="Gotea V."/>
            <person name="Gravely B."/>
            <person name="Greenberg A.J."/>
            <person name="Griffiths-Jones S."/>
            <person name="Gross S."/>
            <person name="Guigo R."/>
            <person name="Gustafson E.A."/>
            <person name="Haerty W."/>
            <person name="Hahn M.W."/>
            <person name="Halligan D.L."/>
            <person name="Halpern A.L."/>
            <person name="Halter G.M."/>
            <person name="Han M.V."/>
            <person name="Heger A."/>
            <person name="Hillier L."/>
            <person name="Hinrichs A.S."/>
            <person name="Holmes I."/>
            <person name="Hoskins R.A."/>
            <person name="Hubisz M.J."/>
            <person name="Hultmark D."/>
            <person name="Huntley M.A."/>
            <person name="Jaffe D.B."/>
            <person name="Jagadeeshan S."/>
            <person name="Jeck W.R."/>
            <person name="Johnson J."/>
            <person name="Jones C.D."/>
            <person name="Jordan W.C."/>
            <person name="Karpen G.H."/>
            <person name="Kataoka E."/>
            <person name="Keightley P.D."/>
            <person name="Kheradpour P."/>
            <person name="Kirkness E.F."/>
            <person name="Koerich L.B."/>
            <person name="Kristiansen K."/>
            <person name="Kudrna D."/>
            <person name="Kulathinal R.J."/>
            <person name="Kumar S."/>
            <person name="Kwok R."/>
            <person name="Lander E."/>
            <person name="Langley C.H."/>
            <person name="Lapoint R."/>
            <person name="Lazzaro B.P."/>
            <person name="Lee S.J."/>
            <person name="Levesque L."/>
            <person name="Li R."/>
            <person name="Lin C.F."/>
            <person name="Lin M.F."/>
            <person name="Lindblad-Toh K."/>
            <person name="Llopart A."/>
            <person name="Long M."/>
            <person name="Low L."/>
            <person name="Lozovsky E."/>
            <person name="Lu J."/>
            <person name="Luo M."/>
            <person name="Machado C.A."/>
            <person name="Makalowski W."/>
            <person name="Marzo M."/>
            <person name="Matsuda M."/>
            <person name="Matzkin L."/>
            <person name="McAllister B."/>
            <person name="McBride C.S."/>
            <person name="McKernan B."/>
            <person name="McKernan K."/>
            <person name="Mendez-Lago M."/>
            <person name="Minx P."/>
            <person name="Mollenhauer M.U."/>
            <person name="Montooth K."/>
            <person name="Mount S.M."/>
            <person name="Mu X."/>
            <person name="Myers E."/>
            <person name="Negre B."/>
            <person name="Newfeld S."/>
            <person name="Nielsen R."/>
            <person name="Noor M.A."/>
            <person name="O'Grady P."/>
            <person name="Pachter L."/>
            <person name="Papaceit M."/>
            <person name="Parisi M.J."/>
            <person name="Parisi M."/>
            <person name="Parts L."/>
            <person name="Pedersen J.S."/>
            <person name="Pesole G."/>
            <person name="Phillippy A.M."/>
            <person name="Ponting C.P."/>
            <person name="Pop M."/>
            <person name="Porcelli D."/>
            <person name="Powell J.R."/>
            <person name="Prohaska S."/>
            <person name="Pruitt K."/>
            <person name="Puig M."/>
            <person name="Quesneville H."/>
            <person name="Ram K.R."/>
            <person name="Rand D."/>
            <person name="Rasmussen M.D."/>
            <person name="Reed L.K."/>
            <person name="Reenan R."/>
            <person name="Reily A."/>
            <person name="Remington K.A."/>
            <person name="Rieger T.T."/>
            <person name="Ritchie M.G."/>
            <person name="Robin C."/>
            <person name="Rogers Y.H."/>
            <person name="Rohde C."/>
            <person name="Rozas J."/>
            <person name="Rubenfield M.J."/>
            <person name="Ruiz A."/>
            <person name="Russo S."/>
            <person name="Salzberg S.L."/>
            <person name="Sanchez-Gracia A."/>
            <person name="Saranga D.J."/>
            <person name="Sato H."/>
            <person name="Schaeffer S.W."/>
            <person name="Schatz M.C."/>
            <person name="Schlenke T."/>
            <person name="Schwartz R."/>
            <person name="Segarra C."/>
            <person name="Singh R.S."/>
            <person name="Sirot L."/>
            <person name="Sirota M."/>
            <person name="Sisneros N.B."/>
            <person name="Smith C.D."/>
            <person name="Smith T.F."/>
            <person name="Spieth J."/>
            <person name="Stage D.E."/>
            <person name="Stark A."/>
            <person name="Stephan W."/>
            <person name="Strausberg R.L."/>
            <person name="Strempel S."/>
            <person name="Sturgill D."/>
            <person name="Sutton G."/>
            <person name="Sutton G.G."/>
            <person name="Tao W."/>
            <person name="Teichmann S."/>
            <person name="Tobari Y.N."/>
            <person name="Tomimura Y."/>
            <person name="Tsolas J.M."/>
            <person name="Valente V.L."/>
            <person name="Venter E."/>
            <person name="Venter J.C."/>
            <person name="Vicario S."/>
            <person name="Vieira F.G."/>
            <person name="Vilella A.J."/>
            <person name="Villasante A."/>
            <person name="Walenz B."/>
            <person name="Wang J."/>
            <person name="Wasserman M."/>
            <person name="Watts T."/>
            <person name="Wilson D."/>
            <person name="Wilson R.K."/>
            <person name="Wing R.A."/>
            <person name="Wolfner M.F."/>
            <person name="Wong A."/>
            <person name="Wong G.K."/>
            <person name="Wu C.I."/>
            <person name="Wu G."/>
            <person name="Yamamoto D."/>
            <person name="Yang H.P."/>
            <person name="Yang S.P."/>
            <person name="Yorke J.A."/>
            <person name="Yoshida K."/>
            <person name="Zdobnov E."/>
            <person name="Zhang P."/>
            <person name="Zhang Y."/>
            <person name="Zimin A.V."/>
            <person name="Baldwin J."/>
            <person name="Abdouelleil A."/>
            <person name="Abdulkadir J."/>
            <person name="Abebe A."/>
            <person name="Abera B."/>
            <person name="Abreu J."/>
            <person name="Acer S.C."/>
            <person name="Aftuck L."/>
            <person name="Alexander A."/>
            <person name="An P."/>
            <person name="Anderson E."/>
            <person name="Anderson S."/>
            <person name="Arachi H."/>
            <person name="Azer M."/>
            <person name="Bachantsang P."/>
            <person name="Barry A."/>
            <person name="Bayul T."/>
            <person name="Berlin A."/>
            <person name="Bessette D."/>
            <person name="Bloom T."/>
            <person name="Blye J."/>
            <person name="Boguslavskiy L."/>
            <person name="Bonnet C."/>
            <person name="Boukhgalter B."/>
            <person name="Bourzgui I."/>
            <person name="Brown A."/>
            <person name="Cahill P."/>
            <person name="Channer S."/>
            <person name="Cheshatsang Y."/>
            <person name="Chuda L."/>
            <person name="Citroen M."/>
            <person name="Collymore A."/>
            <person name="Cooke P."/>
            <person name="Costello M."/>
            <person name="D'Aco K."/>
            <person name="Daza R."/>
            <person name="De Haan G."/>
            <person name="DeGray S."/>
            <person name="DeMaso C."/>
            <person name="Dhargay N."/>
            <person name="Dooley K."/>
            <person name="Dooley E."/>
            <person name="Doricent M."/>
            <person name="Dorje P."/>
            <person name="Dorjee K."/>
            <person name="Dupes A."/>
            <person name="Elong R."/>
            <person name="Falk J."/>
            <person name="Farina A."/>
            <person name="Faro S."/>
            <person name="Ferguson D."/>
            <person name="Fisher S."/>
            <person name="Foley C.D."/>
            <person name="Franke A."/>
            <person name="Friedrich D."/>
            <person name="Gadbois L."/>
            <person name="Gearin G."/>
            <person name="Gearin C.R."/>
            <person name="Giannoukos G."/>
            <person name="Goode T."/>
            <person name="Graham J."/>
            <person name="Grandbois E."/>
            <person name="Grewal S."/>
            <person name="Gyaltsen K."/>
            <person name="Hafez N."/>
            <person name="Hagos B."/>
            <person name="Hall J."/>
            <person name="Henson C."/>
            <person name="Hollinger A."/>
            <person name="Honan T."/>
            <person name="Huard M.D."/>
            <person name="Hughes L."/>
            <person name="Hurhula B."/>
            <person name="Husby M.E."/>
            <person name="Kamat A."/>
            <person name="Kanga B."/>
            <person name="Kashin S."/>
            <person name="Khazanovich D."/>
            <person name="Kisner P."/>
            <person name="Lance K."/>
            <person name="Lara M."/>
            <person name="Lee W."/>
            <person name="Lennon N."/>
            <person name="Letendre F."/>
            <person name="LeVine R."/>
            <person name="Lipovsky A."/>
            <person name="Liu X."/>
            <person name="Liu J."/>
            <person name="Liu S."/>
            <person name="Lokyitsang T."/>
            <person name="Lokyitsang Y."/>
            <person name="Lubonja R."/>
            <person name="Lui A."/>
            <person name="MacDonald P."/>
            <person name="Magnisalis V."/>
            <person name="Maru K."/>
            <person name="Matthews C."/>
            <person name="McCusker W."/>
            <person name="McDonough S."/>
            <person name="Mehta T."/>
            <person name="Meldrim J."/>
            <person name="Meneus L."/>
            <person name="Mihai O."/>
            <person name="Mihalev A."/>
            <person name="Mihova T."/>
            <person name="Mittelman R."/>
            <person name="Mlenga V."/>
            <person name="Montmayeur A."/>
            <person name="Mulrain L."/>
            <person name="Navidi A."/>
            <person name="Naylor J."/>
            <person name="Negash T."/>
            <person name="Nguyen T."/>
            <person name="Nguyen N."/>
            <person name="Nicol R."/>
            <person name="Norbu C."/>
            <person name="Norbu N."/>
            <person name="Novod N."/>
            <person name="O'Neill B."/>
            <person name="Osman S."/>
            <person name="Markiewicz E."/>
            <person name="Oyono O.L."/>
            <person name="Patti C."/>
            <person name="Phunkhang P."/>
            <person name="Pierre F."/>
            <person name="Priest M."/>
            <person name="Raghuraman S."/>
            <person name="Rege F."/>
            <person name="Reyes R."/>
            <person name="Rise C."/>
            <person name="Rogov P."/>
            <person name="Ross K."/>
            <person name="Ryan E."/>
            <person name="Settipalli S."/>
            <person name="Shea T."/>
            <person name="Sherpa N."/>
            <person name="Shi L."/>
            <person name="Shih D."/>
            <person name="Sparrow T."/>
            <person name="Spaulding J."/>
            <person name="Stalker J."/>
            <person name="Stange-Thomann N."/>
            <person name="Stavropoulos S."/>
            <person name="Stone C."/>
            <person name="Strader C."/>
            <person name="Tesfaye S."/>
            <person name="Thomson T."/>
            <person name="Thoulutsang Y."/>
            <person name="Thoulutsang D."/>
            <person name="Topham K."/>
            <person name="Topping I."/>
            <person name="Tsamla T."/>
            <person name="Vassiliev H."/>
            <person name="Vo A."/>
            <person name="Wangchuk T."/>
            <person name="Wangdi T."/>
            <person name="Weiand M."/>
            <person name="Wilkinson J."/>
            <person name="Wilson A."/>
            <person name="Yadav S."/>
            <person name="Young G."/>
            <person name="Yu Q."/>
            <person name="Zembek L."/>
            <person name="Zhong D."/>
            <person name="Zimmer A."/>
            <person name="Zwirko Z."/>
            <person name="Jaffe D.B."/>
            <person name="Alvarez P."/>
            <person name="Brockman W."/>
            <person name="Butler J."/>
            <person name="Chin C."/>
            <person name="Gnerre S."/>
            <person name="Grabherr M."/>
            <person name="Kleber M."/>
            <person name="Mauceli E."/>
            <person name="MacCallum I."/>
        </authorList>
    </citation>
    <scope>NUCLEOTIDE SEQUENCE [LARGE SCALE GENOMIC DNA]</scope>
    <source>
        <strain evidence="2">Tucson 14030-0811.24</strain>
    </source>
</reference>
<gene>
    <name evidence="1" type="primary">Dwil\GK27978</name>
    <name evidence="1" type="ORF">Dwil_GK27978</name>
</gene>
<evidence type="ECO:0000313" key="2">
    <source>
        <dbReference type="Proteomes" id="UP000007798"/>
    </source>
</evidence>
<dbReference type="Pfam" id="PF06477">
    <property type="entry name" value="DUF1091"/>
    <property type="match status" value="1"/>
</dbReference>
<protein>
    <recommendedName>
        <fullName evidence="3">MD-2-related lipid-recognition domain-containing protein</fullName>
    </recommendedName>
</protein>
<name>A0A0Q9X141_DROWI</name>
<dbReference type="OrthoDB" id="7789165at2759"/>
<dbReference type="STRING" id="7260.A0A0Q9X141"/>
<dbReference type="SMART" id="SM00697">
    <property type="entry name" value="DM8"/>
    <property type="match status" value="1"/>
</dbReference>
<accession>A0A0Q9X141</accession>
<dbReference type="AlphaFoldDB" id="A0A0Q9X141"/>
<evidence type="ECO:0000313" key="1">
    <source>
        <dbReference type="EMBL" id="KRF98443.1"/>
    </source>
</evidence>